<comment type="caution">
    <text evidence="1">The sequence shown here is derived from an EMBL/GenBank/DDBJ whole genome shotgun (WGS) entry which is preliminary data.</text>
</comment>
<sequence length="134" mass="14490">MYSFTAPVGGTELVPVYDIFWHLYVIGTAKVISCRLASIAVALLPVTLIAPSGERPNERFKLLPSVPYSVNVSSSFVKEITLFATLFVTSTATPTALKPPLIASTVIKFASETLKESLVFAITHSLSADQRDKT</sequence>
<reference evidence="1 2" key="1">
    <citation type="journal article" date="2013" name="PLoS ONE">
        <title>Bacterial endosymbiosis in a chordate host: long-term co-evolution and conservation of secondary metabolism.</title>
        <authorList>
            <person name="Kwan J.C."/>
            <person name="Schmidt E.W."/>
        </authorList>
    </citation>
    <scope>NUCLEOTIDE SEQUENCE [LARGE SCALE GENOMIC DNA]</scope>
    <source>
        <strain evidence="2">L6</strain>
    </source>
</reference>
<dbReference type="Proteomes" id="UP000018951">
    <property type="component" value="Unassembled WGS sequence"/>
</dbReference>
<accession>W2V0B8</accession>
<proteinExistence type="predicted"/>
<name>W2V0B8_9RICK</name>
<organism evidence="1 2">
    <name type="scientific">Candidatus Xenolissoclinum pacificiensis L6</name>
    <dbReference type="NCBI Taxonomy" id="1401685"/>
    <lineage>
        <taxon>Bacteria</taxon>
        <taxon>Pseudomonadati</taxon>
        <taxon>Pseudomonadota</taxon>
        <taxon>Alphaproteobacteria</taxon>
        <taxon>Rickettsiales</taxon>
        <taxon>Anaplasmataceae</taxon>
        <taxon>Candidatus Xenolissoclinum</taxon>
    </lineage>
</organism>
<keyword evidence="2" id="KW-1185">Reference proteome</keyword>
<gene>
    <name evidence="1" type="ORF">P857_583</name>
</gene>
<protein>
    <submittedName>
        <fullName evidence="1">Uncharacterized protein</fullName>
    </submittedName>
</protein>
<dbReference type="EMBL" id="AXCJ01000008">
    <property type="protein sequence ID" value="ETO91097.1"/>
    <property type="molecule type" value="Genomic_DNA"/>
</dbReference>
<dbReference type="AlphaFoldDB" id="W2V0B8"/>
<evidence type="ECO:0000313" key="1">
    <source>
        <dbReference type="EMBL" id="ETO91097.1"/>
    </source>
</evidence>
<evidence type="ECO:0000313" key="2">
    <source>
        <dbReference type="Proteomes" id="UP000018951"/>
    </source>
</evidence>